<feature type="transmembrane region" description="Helical" evidence="8">
    <location>
        <begin position="218"/>
        <end position="236"/>
    </location>
</feature>
<dbReference type="PROSITE" id="PS50929">
    <property type="entry name" value="ABC_TM1F"/>
    <property type="match status" value="1"/>
</dbReference>
<dbReference type="GO" id="GO:0016020">
    <property type="term" value="C:membrane"/>
    <property type="evidence" value="ECO:0007669"/>
    <property type="project" value="UniProtKB-SubCell"/>
</dbReference>
<dbReference type="Proteomes" id="UP000748025">
    <property type="component" value="Unassembled WGS sequence"/>
</dbReference>
<dbReference type="InterPro" id="IPR027417">
    <property type="entry name" value="P-loop_NTPase"/>
</dbReference>
<keyword evidence="4" id="KW-0547">Nucleotide-binding</keyword>
<dbReference type="Gene3D" id="1.20.1560.10">
    <property type="entry name" value="ABC transporter type 1, transmembrane domain"/>
    <property type="match status" value="2"/>
</dbReference>
<evidence type="ECO:0000259" key="9">
    <source>
        <dbReference type="PROSITE" id="PS50893"/>
    </source>
</evidence>
<dbReference type="PROSITE" id="PS00211">
    <property type="entry name" value="ABC_TRANSPORTER_1"/>
    <property type="match status" value="1"/>
</dbReference>
<evidence type="ECO:0000256" key="3">
    <source>
        <dbReference type="ARBA" id="ARBA00022692"/>
    </source>
</evidence>
<feature type="domain" description="ABC transporter" evidence="9">
    <location>
        <begin position="472"/>
        <end position="698"/>
    </location>
</feature>
<dbReference type="PROSITE" id="PS50893">
    <property type="entry name" value="ABC_TRANSPORTER_2"/>
    <property type="match status" value="1"/>
</dbReference>
<feature type="transmembrane region" description="Helical" evidence="8">
    <location>
        <begin position="792"/>
        <end position="814"/>
    </location>
</feature>
<evidence type="ECO:0000256" key="5">
    <source>
        <dbReference type="ARBA" id="ARBA00022840"/>
    </source>
</evidence>
<dbReference type="OrthoDB" id="6500128at2759"/>
<dbReference type="PANTHER" id="PTHR24223">
    <property type="entry name" value="ATP-BINDING CASSETTE SUB-FAMILY C"/>
    <property type="match status" value="1"/>
</dbReference>
<keyword evidence="7 8" id="KW-0472">Membrane</keyword>
<evidence type="ECO:0000256" key="4">
    <source>
        <dbReference type="ARBA" id="ARBA00022741"/>
    </source>
</evidence>
<dbReference type="InterPro" id="IPR036640">
    <property type="entry name" value="ABC1_TM_sf"/>
</dbReference>
<dbReference type="InterPro" id="IPR017871">
    <property type="entry name" value="ABC_transporter-like_CS"/>
</dbReference>
<proteinExistence type="predicted"/>
<keyword evidence="5" id="KW-0067">ATP-binding</keyword>
<evidence type="ECO:0000259" key="10">
    <source>
        <dbReference type="PROSITE" id="PS50929"/>
    </source>
</evidence>
<feature type="transmembrane region" description="Helical" evidence="8">
    <location>
        <begin position="355"/>
        <end position="379"/>
    </location>
</feature>
<dbReference type="SUPFAM" id="SSF52540">
    <property type="entry name" value="P-loop containing nucleoside triphosphate hydrolases"/>
    <property type="match status" value="1"/>
</dbReference>
<keyword evidence="3 8" id="KW-0812">Transmembrane</keyword>
<feature type="transmembrane region" description="Helical" evidence="8">
    <location>
        <begin position="100"/>
        <end position="118"/>
    </location>
</feature>
<dbReference type="CDD" id="cd03250">
    <property type="entry name" value="ABCC_MRP_domain1"/>
    <property type="match status" value="1"/>
</dbReference>
<dbReference type="InterPro" id="IPR050173">
    <property type="entry name" value="ABC_transporter_C-like"/>
</dbReference>
<accession>A0A9P7NA83</accession>
<evidence type="ECO:0000256" key="6">
    <source>
        <dbReference type="ARBA" id="ARBA00022989"/>
    </source>
</evidence>
<dbReference type="PANTHER" id="PTHR24223:SF269">
    <property type="entry name" value="ABC MULTIDRUG TRANSPORTER (EUROFUNG)-RELATED"/>
    <property type="match status" value="1"/>
</dbReference>
<evidence type="ECO:0000256" key="8">
    <source>
        <dbReference type="SAM" id="Phobius"/>
    </source>
</evidence>
<feature type="domain" description="ABC transmembrane type-1" evidence="10">
    <location>
        <begin position="187"/>
        <end position="320"/>
    </location>
</feature>
<name>A0A9P7NA83_9HYPO</name>
<comment type="subcellular location">
    <subcellularLocation>
        <location evidence="1">Membrane</location>
    </subcellularLocation>
</comment>
<feature type="transmembrane region" description="Helical" evidence="8">
    <location>
        <begin position="63"/>
        <end position="80"/>
    </location>
</feature>
<dbReference type="SMART" id="SM00382">
    <property type="entry name" value="AAA"/>
    <property type="match status" value="1"/>
</dbReference>
<feature type="transmembrane region" description="Helical" evidence="8">
    <location>
        <begin position="39"/>
        <end position="57"/>
    </location>
</feature>
<gene>
    <name evidence="11" type="ORF">E4U43_000714</name>
</gene>
<dbReference type="InterPro" id="IPR003439">
    <property type="entry name" value="ABC_transporter-like_ATP-bd"/>
</dbReference>
<protein>
    <recommendedName>
        <fullName evidence="13">ABC transporter</fullName>
    </recommendedName>
</protein>
<feature type="transmembrane region" description="Helical" evidence="8">
    <location>
        <begin position="747"/>
        <end position="772"/>
    </location>
</feature>
<feature type="transmembrane region" description="Helical" evidence="8">
    <location>
        <begin position="293"/>
        <end position="320"/>
    </location>
</feature>
<feature type="transmembrane region" description="Helical" evidence="8">
    <location>
        <begin position="6"/>
        <end position="27"/>
    </location>
</feature>
<sequence>MTLTHPLTPQATVTLLLAIELAAAVLWSHHDKYRSGSSLAAASLSCIATLSIAAVAYTEHRRLLSSSALLSIYLSVTMLFDMAEARSCFIRPGLRSIGSLKIATAVLKLLLLLVTEMSKRPLLRSALFQPSMGPEVTSGFWTRSLFLWLNGTLLTGFKRVMSVDDLGDLGPEFDSDRLLVQFRSTWSTGFSFSQPLLLRTIVNSIENSNVRIEVTSSLIGATVLVYFGITITKAYSKHLFYRFVTMLRGQLASAVFDKALRLNLSDASRSAAVTLMSTDIEGIVGGLTVLHDIWAGIIELALAIFLLATLVGGASFLVILKGLKMTGLAPDVATSLQALRINEVNKSKDMRVLSIILYSITTLSSNITPVVVMAGGLFWTNSGKRLNAAEAFATLSTVALVSNPLQVVLNAFPQFMSLASCFSRIQQFLLLDDQIDQRSVLDAPLLPSRTASPSNDVELDSVPHGAHDQIIAQFVDASLGVPGRAEPLLKDVNISIKHATLTLVLGPVGSGKTTLLRSLLGETTITSGSVRMGDVDMAYCDQTSWLRNVSIRDNILGHTAFDLEWYKTVLRACLLEQDLRQLPNGDGFLVGSGGMNVSGGQRQRIALARAIYSRKRILILDDIFSALDAGTGQAIFRNLFGRNGLMRKSNITTVLATHLYELDLADHVIMLHENGNVSEKSIFELKECVGDVGFGITTKSDETITDEHDSDSCSAEITTPRIKTPSDAREKTTKGTAMRQRGDMSLYVFYLESIGVWTFVCWFVLVALSAAWEKMPSILMRIWLESDPGNNTWFAGFAVLGGTSFLCSMAMLTYV</sequence>
<dbReference type="Gene3D" id="3.40.50.300">
    <property type="entry name" value="P-loop containing nucleotide triphosphate hydrolases"/>
    <property type="match status" value="1"/>
</dbReference>
<comment type="caution">
    <text evidence="11">The sequence shown here is derived from an EMBL/GenBank/DDBJ whole genome shotgun (WGS) entry which is preliminary data.</text>
</comment>
<feature type="transmembrane region" description="Helical" evidence="8">
    <location>
        <begin position="391"/>
        <end position="412"/>
    </location>
</feature>
<evidence type="ECO:0008006" key="13">
    <source>
        <dbReference type="Google" id="ProtNLM"/>
    </source>
</evidence>
<dbReference type="GO" id="GO:0005524">
    <property type="term" value="F:ATP binding"/>
    <property type="evidence" value="ECO:0007669"/>
    <property type="project" value="UniProtKB-KW"/>
</dbReference>
<evidence type="ECO:0000313" key="11">
    <source>
        <dbReference type="EMBL" id="KAG6004542.1"/>
    </source>
</evidence>
<evidence type="ECO:0000256" key="2">
    <source>
        <dbReference type="ARBA" id="ARBA00022448"/>
    </source>
</evidence>
<dbReference type="GO" id="GO:0140359">
    <property type="term" value="F:ABC-type transporter activity"/>
    <property type="evidence" value="ECO:0007669"/>
    <property type="project" value="InterPro"/>
</dbReference>
<dbReference type="Pfam" id="PF00005">
    <property type="entry name" value="ABC_tran"/>
    <property type="match status" value="1"/>
</dbReference>
<dbReference type="EMBL" id="SRPW01001219">
    <property type="protein sequence ID" value="KAG6004542.1"/>
    <property type="molecule type" value="Genomic_DNA"/>
</dbReference>
<keyword evidence="12" id="KW-1185">Reference proteome</keyword>
<keyword evidence="6 8" id="KW-1133">Transmembrane helix</keyword>
<evidence type="ECO:0000256" key="7">
    <source>
        <dbReference type="ARBA" id="ARBA00023136"/>
    </source>
</evidence>
<dbReference type="SUPFAM" id="SSF90123">
    <property type="entry name" value="ABC transporter transmembrane region"/>
    <property type="match status" value="1"/>
</dbReference>
<evidence type="ECO:0000313" key="12">
    <source>
        <dbReference type="Proteomes" id="UP000748025"/>
    </source>
</evidence>
<dbReference type="InterPro" id="IPR011527">
    <property type="entry name" value="ABC1_TM_dom"/>
</dbReference>
<evidence type="ECO:0000256" key="1">
    <source>
        <dbReference type="ARBA" id="ARBA00004370"/>
    </source>
</evidence>
<organism evidence="11 12">
    <name type="scientific">Claviceps pusilla</name>
    <dbReference type="NCBI Taxonomy" id="123648"/>
    <lineage>
        <taxon>Eukaryota</taxon>
        <taxon>Fungi</taxon>
        <taxon>Dikarya</taxon>
        <taxon>Ascomycota</taxon>
        <taxon>Pezizomycotina</taxon>
        <taxon>Sordariomycetes</taxon>
        <taxon>Hypocreomycetidae</taxon>
        <taxon>Hypocreales</taxon>
        <taxon>Clavicipitaceae</taxon>
        <taxon>Claviceps</taxon>
    </lineage>
</organism>
<dbReference type="GO" id="GO:0016887">
    <property type="term" value="F:ATP hydrolysis activity"/>
    <property type="evidence" value="ECO:0007669"/>
    <property type="project" value="InterPro"/>
</dbReference>
<dbReference type="AlphaFoldDB" id="A0A9P7NA83"/>
<reference evidence="11" key="1">
    <citation type="journal article" date="2020" name="bioRxiv">
        <title>Whole genome comparisons of ergot fungi reveals the divergence and evolution of species within the genus Claviceps are the result of varying mechanisms driving genome evolution and host range expansion.</title>
        <authorList>
            <person name="Wyka S.A."/>
            <person name="Mondo S.J."/>
            <person name="Liu M."/>
            <person name="Dettman J."/>
            <person name="Nalam V."/>
            <person name="Broders K.D."/>
        </authorList>
    </citation>
    <scope>NUCLEOTIDE SEQUENCE</scope>
    <source>
        <strain evidence="11">CCC 602</strain>
    </source>
</reference>
<keyword evidence="2" id="KW-0813">Transport</keyword>
<dbReference type="InterPro" id="IPR003593">
    <property type="entry name" value="AAA+_ATPase"/>
</dbReference>